<evidence type="ECO:0000256" key="5">
    <source>
        <dbReference type="ARBA" id="ARBA00022618"/>
    </source>
</evidence>
<dbReference type="UniPathway" id="UPA00219"/>
<comment type="subcellular location">
    <subcellularLocation>
        <location evidence="1">Cytoplasm</location>
    </subcellularLocation>
</comment>
<keyword evidence="5" id="KW-0132">Cell division</keyword>
<protein>
    <submittedName>
        <fullName evidence="10">UDP-N-acetylmuramoylalanine--D-glutamate ligase</fullName>
        <ecNumber evidence="10">6.3.2.9</ecNumber>
    </submittedName>
</protein>
<dbReference type="SUPFAM" id="SSF53623">
    <property type="entry name" value="MurD-like peptide ligases, catalytic domain"/>
    <property type="match status" value="1"/>
</dbReference>
<dbReference type="SUPFAM" id="SSF53244">
    <property type="entry name" value="MurD-like peptide ligases, peptide-binding domain"/>
    <property type="match status" value="1"/>
</dbReference>
<dbReference type="InterPro" id="IPR018109">
    <property type="entry name" value="Folylpolyglutamate_synth_CS"/>
</dbReference>
<keyword evidence="8" id="KW-0131">Cell cycle</keyword>
<organism evidence="10">
    <name type="scientific">hydrothermal vent metagenome</name>
    <dbReference type="NCBI Taxonomy" id="652676"/>
    <lineage>
        <taxon>unclassified sequences</taxon>
        <taxon>metagenomes</taxon>
        <taxon>ecological metagenomes</taxon>
    </lineage>
</organism>
<sequence length="429" mass="46816">MKLAELKNKQIAIWGFGVEGRATAQYLTKHKIGFKILCRECEVDNNYICITASIDKKLLNSFDVIIKSPGISPYTQLNKETKTPMTSPTAIWFANEKNTQVIAVTGTKGKSTTASLLAHILTSCGKTVNLVGNIGQALIASGSEYDFIVLEASSFQIYDGNIAADIAVITNLFAEHVDWHCGSENYFRDKLQILDTAQIKIINGKDVTLGKLVDAKGVIYFNHASGFQVVDEALIYQKNQILNLSQVKLMGAHNLQNIGAALSVCLQLNLDIDLCLDAVKLFQPLAHRLQYLGKIGRNYAINDSIATTPIATLAAMETVDLATTTLLVGGYDRGNDWLDFAVAINAAPPKLLLLSGQNAGVIFQHLKSINAVFTYILCDNLTEAIYQAQLKSCSGSTILLSPGAPSFDQFDSYIQRGEFFEQKLKAYAG</sequence>
<accession>A0A3B0UPS4</accession>
<dbReference type="PANTHER" id="PTHR43692">
    <property type="entry name" value="UDP-N-ACETYLMURAMOYLALANINE--D-GLUTAMATE LIGASE"/>
    <property type="match status" value="1"/>
</dbReference>
<dbReference type="GO" id="GO:0008360">
    <property type="term" value="P:regulation of cell shape"/>
    <property type="evidence" value="ECO:0007669"/>
    <property type="project" value="InterPro"/>
</dbReference>
<dbReference type="InterPro" id="IPR013221">
    <property type="entry name" value="Mur_ligase_cen"/>
</dbReference>
<dbReference type="EMBL" id="UOEW01000008">
    <property type="protein sequence ID" value="VAW32868.1"/>
    <property type="molecule type" value="Genomic_DNA"/>
</dbReference>
<keyword evidence="4 10" id="KW-0436">Ligase</keyword>
<dbReference type="GO" id="GO:0005524">
    <property type="term" value="F:ATP binding"/>
    <property type="evidence" value="ECO:0007669"/>
    <property type="project" value="UniProtKB-KW"/>
</dbReference>
<evidence type="ECO:0000256" key="2">
    <source>
        <dbReference type="ARBA" id="ARBA00004752"/>
    </source>
</evidence>
<keyword evidence="3" id="KW-0963">Cytoplasm</keyword>
<dbReference type="HAMAP" id="MF_00639">
    <property type="entry name" value="MurD"/>
    <property type="match status" value="1"/>
</dbReference>
<dbReference type="GO" id="GO:0005737">
    <property type="term" value="C:cytoplasm"/>
    <property type="evidence" value="ECO:0007669"/>
    <property type="project" value="UniProtKB-SubCell"/>
</dbReference>
<evidence type="ECO:0000256" key="8">
    <source>
        <dbReference type="ARBA" id="ARBA00023306"/>
    </source>
</evidence>
<dbReference type="GO" id="GO:0004326">
    <property type="term" value="F:tetrahydrofolylpolyglutamate synthase activity"/>
    <property type="evidence" value="ECO:0007669"/>
    <property type="project" value="InterPro"/>
</dbReference>
<evidence type="ECO:0000256" key="7">
    <source>
        <dbReference type="ARBA" id="ARBA00022840"/>
    </source>
</evidence>
<keyword evidence="7" id="KW-0067">ATP-binding</keyword>
<dbReference type="GO" id="GO:0008764">
    <property type="term" value="F:UDP-N-acetylmuramoylalanine-D-glutamate ligase activity"/>
    <property type="evidence" value="ECO:0007669"/>
    <property type="project" value="UniProtKB-EC"/>
</dbReference>
<evidence type="ECO:0000256" key="4">
    <source>
        <dbReference type="ARBA" id="ARBA00022598"/>
    </source>
</evidence>
<keyword evidence="6" id="KW-0547">Nucleotide-binding</keyword>
<dbReference type="EC" id="6.3.2.9" evidence="10"/>
<evidence type="ECO:0000256" key="3">
    <source>
        <dbReference type="ARBA" id="ARBA00022490"/>
    </source>
</evidence>
<dbReference type="Gene3D" id="3.40.50.720">
    <property type="entry name" value="NAD(P)-binding Rossmann-like Domain"/>
    <property type="match status" value="1"/>
</dbReference>
<dbReference type="Pfam" id="PF08245">
    <property type="entry name" value="Mur_ligase_M"/>
    <property type="match status" value="1"/>
</dbReference>
<dbReference type="NCBIfam" id="TIGR01087">
    <property type="entry name" value="murD"/>
    <property type="match status" value="1"/>
</dbReference>
<name>A0A3B0UPS4_9ZZZZ</name>
<dbReference type="GO" id="GO:0051301">
    <property type="term" value="P:cell division"/>
    <property type="evidence" value="ECO:0007669"/>
    <property type="project" value="UniProtKB-KW"/>
</dbReference>
<evidence type="ECO:0000256" key="1">
    <source>
        <dbReference type="ARBA" id="ARBA00004496"/>
    </source>
</evidence>
<dbReference type="AlphaFoldDB" id="A0A3B0UPS4"/>
<dbReference type="PROSITE" id="PS01011">
    <property type="entry name" value="FOLYLPOLYGLU_SYNT_1"/>
    <property type="match status" value="1"/>
</dbReference>
<dbReference type="PANTHER" id="PTHR43692:SF1">
    <property type="entry name" value="UDP-N-ACETYLMURAMOYLALANINE--D-GLUTAMATE LIGASE"/>
    <property type="match status" value="1"/>
</dbReference>
<dbReference type="InterPro" id="IPR036565">
    <property type="entry name" value="Mur-like_cat_sf"/>
</dbReference>
<feature type="domain" description="Mur ligase central" evidence="9">
    <location>
        <begin position="104"/>
        <end position="264"/>
    </location>
</feature>
<dbReference type="Gene3D" id="3.40.1190.10">
    <property type="entry name" value="Mur-like, catalytic domain"/>
    <property type="match status" value="1"/>
</dbReference>
<gene>
    <name evidence="10" type="ORF">MNBD_GAMMA01-457</name>
</gene>
<proteinExistence type="inferred from homology"/>
<dbReference type="GO" id="GO:0009252">
    <property type="term" value="P:peptidoglycan biosynthetic process"/>
    <property type="evidence" value="ECO:0007669"/>
    <property type="project" value="UniProtKB-UniPathway"/>
</dbReference>
<comment type="pathway">
    <text evidence="2">Cell wall biogenesis; peptidoglycan biosynthesis.</text>
</comment>
<evidence type="ECO:0000256" key="6">
    <source>
        <dbReference type="ARBA" id="ARBA00022741"/>
    </source>
</evidence>
<evidence type="ECO:0000259" key="9">
    <source>
        <dbReference type="Pfam" id="PF08245"/>
    </source>
</evidence>
<evidence type="ECO:0000313" key="10">
    <source>
        <dbReference type="EMBL" id="VAW32868.1"/>
    </source>
</evidence>
<dbReference type="InterPro" id="IPR005762">
    <property type="entry name" value="MurD"/>
</dbReference>
<dbReference type="Gene3D" id="3.90.190.20">
    <property type="entry name" value="Mur ligase, C-terminal domain"/>
    <property type="match status" value="1"/>
</dbReference>
<reference evidence="10" key="1">
    <citation type="submission" date="2018-06" db="EMBL/GenBank/DDBJ databases">
        <authorList>
            <person name="Zhirakovskaya E."/>
        </authorList>
    </citation>
    <scope>NUCLEOTIDE SEQUENCE</scope>
</reference>
<dbReference type="InterPro" id="IPR036615">
    <property type="entry name" value="Mur_ligase_C_dom_sf"/>
</dbReference>